<feature type="compositionally biased region" description="Polar residues" evidence="1">
    <location>
        <begin position="61"/>
        <end position="77"/>
    </location>
</feature>
<reference evidence="2 3" key="1">
    <citation type="journal article" date="2015" name="Genome Announc.">
        <title>Draft Genome Sequences of Marine Isolates of Thalassomonas viridans and Thalassomonas actiniarum.</title>
        <authorList>
            <person name="Olonade I."/>
            <person name="van Zyl L.J."/>
            <person name="Trindade M."/>
        </authorList>
    </citation>
    <scope>NUCLEOTIDE SEQUENCE [LARGE SCALE GENOMIC DNA]</scope>
    <source>
        <strain evidence="2 3">XOM25</strain>
    </source>
</reference>
<organism evidence="2 3">
    <name type="scientific">Thalassomonas viridans</name>
    <dbReference type="NCBI Taxonomy" id="137584"/>
    <lineage>
        <taxon>Bacteria</taxon>
        <taxon>Pseudomonadati</taxon>
        <taxon>Pseudomonadota</taxon>
        <taxon>Gammaproteobacteria</taxon>
        <taxon>Alteromonadales</taxon>
        <taxon>Colwelliaceae</taxon>
        <taxon>Thalassomonas</taxon>
    </lineage>
</organism>
<dbReference type="RefSeq" id="WP_044840119.1">
    <property type="nucleotide sequence ID" value="NZ_CP059733.1"/>
</dbReference>
<sequence>MNKLRKLTADFAGGFAQSGFEHATGQKVNTPPSVGGVAGGLFGDYVFGKMKQQPPRMHYPQPNQYPAFNSGNNQNNK</sequence>
<dbReference type="Proteomes" id="UP000032352">
    <property type="component" value="Chromosome"/>
</dbReference>
<evidence type="ECO:0000313" key="3">
    <source>
        <dbReference type="Proteomes" id="UP000032352"/>
    </source>
</evidence>
<protein>
    <submittedName>
        <fullName evidence="2">Uncharacterized protein</fullName>
    </submittedName>
</protein>
<dbReference type="EMBL" id="CP059733">
    <property type="protein sequence ID" value="WDE08073.1"/>
    <property type="molecule type" value="Genomic_DNA"/>
</dbReference>
<reference evidence="2 3" key="2">
    <citation type="journal article" date="2022" name="Mar. Drugs">
        <title>Bioassay-Guided Fractionation Leads to the Detection of Cholic Acid Generated by the Rare Thalassomonas sp.</title>
        <authorList>
            <person name="Pheiffer F."/>
            <person name="Schneider Y.K."/>
            <person name="Hansen E.H."/>
            <person name="Andersen J.H."/>
            <person name="Isaksson J."/>
            <person name="Busche T."/>
            <person name="R C."/>
            <person name="Kalinowski J."/>
            <person name="Zyl L.V."/>
            <person name="Trindade M."/>
        </authorList>
    </citation>
    <scope>NUCLEOTIDE SEQUENCE [LARGE SCALE GENOMIC DNA]</scope>
    <source>
        <strain evidence="2 3">XOM25</strain>
    </source>
</reference>
<accession>A0AAE9Z7R1</accession>
<feature type="region of interest" description="Disordered" evidence="1">
    <location>
        <begin position="52"/>
        <end position="77"/>
    </location>
</feature>
<proteinExistence type="predicted"/>
<gene>
    <name evidence="2" type="ORF">SG34_014930</name>
</gene>
<evidence type="ECO:0000256" key="1">
    <source>
        <dbReference type="SAM" id="MobiDB-lite"/>
    </source>
</evidence>
<dbReference type="AlphaFoldDB" id="A0AAE9Z7R1"/>
<evidence type="ECO:0000313" key="2">
    <source>
        <dbReference type="EMBL" id="WDE08073.1"/>
    </source>
</evidence>
<dbReference type="KEGG" id="tvd:SG34_014930"/>
<name>A0AAE9Z7R1_9GAMM</name>
<keyword evidence="3" id="KW-1185">Reference proteome</keyword>